<proteinExistence type="predicted"/>
<feature type="compositionally biased region" description="Polar residues" evidence="1">
    <location>
        <begin position="74"/>
        <end position="90"/>
    </location>
</feature>
<name>A0A9N7YYJ6_PLEPL</name>
<evidence type="ECO:0000256" key="1">
    <source>
        <dbReference type="SAM" id="MobiDB-lite"/>
    </source>
</evidence>
<accession>A0A9N7YYJ6</accession>
<comment type="caution">
    <text evidence="2">The sequence shown here is derived from an EMBL/GenBank/DDBJ whole genome shotgun (WGS) entry which is preliminary data.</text>
</comment>
<dbReference type="Proteomes" id="UP001153269">
    <property type="component" value="Unassembled WGS sequence"/>
</dbReference>
<dbReference type="AlphaFoldDB" id="A0A9N7YYJ6"/>
<protein>
    <submittedName>
        <fullName evidence="2">Uncharacterized protein</fullName>
    </submittedName>
</protein>
<evidence type="ECO:0000313" key="3">
    <source>
        <dbReference type="Proteomes" id="UP001153269"/>
    </source>
</evidence>
<sequence>MTMQQLKQSEREKVCLSESLQSCWDNEVRPGASDMRFCFPPWYKHNVTTGSSHPSPSAKALLPMSLPSALPLRNTATPNPSQSCQGPLSVGSPSVQEHWLGPAYLDSPYSVLVCP</sequence>
<dbReference type="EMBL" id="CADEAL010003035">
    <property type="protein sequence ID" value="CAB1443262.1"/>
    <property type="molecule type" value="Genomic_DNA"/>
</dbReference>
<evidence type="ECO:0000313" key="2">
    <source>
        <dbReference type="EMBL" id="CAB1443262.1"/>
    </source>
</evidence>
<organism evidence="2 3">
    <name type="scientific">Pleuronectes platessa</name>
    <name type="common">European plaice</name>
    <dbReference type="NCBI Taxonomy" id="8262"/>
    <lineage>
        <taxon>Eukaryota</taxon>
        <taxon>Metazoa</taxon>
        <taxon>Chordata</taxon>
        <taxon>Craniata</taxon>
        <taxon>Vertebrata</taxon>
        <taxon>Euteleostomi</taxon>
        <taxon>Actinopterygii</taxon>
        <taxon>Neopterygii</taxon>
        <taxon>Teleostei</taxon>
        <taxon>Neoteleostei</taxon>
        <taxon>Acanthomorphata</taxon>
        <taxon>Carangaria</taxon>
        <taxon>Pleuronectiformes</taxon>
        <taxon>Pleuronectoidei</taxon>
        <taxon>Pleuronectidae</taxon>
        <taxon>Pleuronectes</taxon>
    </lineage>
</organism>
<feature type="region of interest" description="Disordered" evidence="1">
    <location>
        <begin position="69"/>
        <end position="90"/>
    </location>
</feature>
<gene>
    <name evidence="2" type="ORF">PLEPLA_LOCUS30977</name>
</gene>
<reference evidence="2" key="1">
    <citation type="submission" date="2020-03" db="EMBL/GenBank/DDBJ databases">
        <authorList>
            <person name="Weist P."/>
        </authorList>
    </citation>
    <scope>NUCLEOTIDE SEQUENCE</scope>
</reference>
<keyword evidence="3" id="KW-1185">Reference proteome</keyword>